<reference evidence="7 8" key="1">
    <citation type="journal article" date="2015" name="Int. J. Syst. Evol. Microbiol.">
        <title>Description of Sphingopyxis fribergensis sp. nov. - a soil bacterium with the ability to degrade styrene and phenylacetic acid.</title>
        <authorList>
            <person name="Oelschlagel M."/>
            <person name="Ruckert C."/>
            <person name="Kalinowski J."/>
            <person name="Schmidt G."/>
            <person name="Schlomann M."/>
            <person name="Tischler D."/>
        </authorList>
    </citation>
    <scope>NUCLEOTIDE SEQUENCE [LARGE SCALE GENOMIC DNA]</scope>
    <source>
        <strain evidence="7 8">Kp5.2</strain>
    </source>
</reference>
<dbReference type="HAMAP" id="MF_00376">
    <property type="entry name" value="Dephospho_CoA_kinase"/>
    <property type="match status" value="1"/>
</dbReference>
<comment type="pathway">
    <text evidence="5">Cofactor biosynthesis; coenzyme A biosynthesis; CoA from (R)-pantothenate: step 5/5.</text>
</comment>
<evidence type="ECO:0000256" key="2">
    <source>
        <dbReference type="ARBA" id="ARBA00022741"/>
    </source>
</evidence>
<keyword evidence="5 7" id="KW-0418">Kinase</keyword>
<keyword evidence="5" id="KW-0963">Cytoplasm</keyword>
<dbReference type="GO" id="GO:0004140">
    <property type="term" value="F:dephospho-CoA kinase activity"/>
    <property type="evidence" value="ECO:0007669"/>
    <property type="project" value="UniProtKB-UniRule"/>
</dbReference>
<evidence type="ECO:0000256" key="4">
    <source>
        <dbReference type="ARBA" id="ARBA00022993"/>
    </source>
</evidence>
<dbReference type="PANTHER" id="PTHR10695:SF46">
    <property type="entry name" value="BIFUNCTIONAL COENZYME A SYNTHASE-RELATED"/>
    <property type="match status" value="1"/>
</dbReference>
<dbReference type="GO" id="GO:0005524">
    <property type="term" value="F:ATP binding"/>
    <property type="evidence" value="ECO:0007669"/>
    <property type="project" value="UniProtKB-UniRule"/>
</dbReference>
<dbReference type="InterPro" id="IPR001977">
    <property type="entry name" value="Depp_CoAkinase"/>
</dbReference>
<dbReference type="EMBL" id="CP009122">
    <property type="protein sequence ID" value="AJA11026.1"/>
    <property type="molecule type" value="Genomic_DNA"/>
</dbReference>
<accession>A0A0A7PLQ0</accession>
<dbReference type="Proteomes" id="UP000030907">
    <property type="component" value="Chromosome"/>
</dbReference>
<feature type="binding site" evidence="5">
    <location>
        <begin position="24"/>
        <end position="29"/>
    </location>
    <ligand>
        <name>ATP</name>
        <dbReference type="ChEBI" id="CHEBI:30616"/>
    </ligand>
</feature>
<dbReference type="KEGG" id="sphk:SKP52_20810"/>
<evidence type="ECO:0000256" key="5">
    <source>
        <dbReference type="HAMAP-Rule" id="MF_00376"/>
    </source>
</evidence>
<dbReference type="PANTHER" id="PTHR10695">
    <property type="entry name" value="DEPHOSPHO-COA KINASE-RELATED"/>
    <property type="match status" value="1"/>
</dbReference>
<dbReference type="Pfam" id="PF01121">
    <property type="entry name" value="CoaE"/>
    <property type="match status" value="1"/>
</dbReference>
<dbReference type="STRING" id="1515612.SKP52_20810"/>
<comment type="catalytic activity">
    <reaction evidence="5">
        <text>3'-dephospho-CoA + ATP = ADP + CoA + H(+)</text>
        <dbReference type="Rhea" id="RHEA:18245"/>
        <dbReference type="ChEBI" id="CHEBI:15378"/>
        <dbReference type="ChEBI" id="CHEBI:30616"/>
        <dbReference type="ChEBI" id="CHEBI:57287"/>
        <dbReference type="ChEBI" id="CHEBI:57328"/>
        <dbReference type="ChEBI" id="CHEBI:456216"/>
        <dbReference type="EC" id="2.7.1.24"/>
    </reaction>
</comment>
<evidence type="ECO:0000256" key="6">
    <source>
        <dbReference type="NCBIfam" id="TIGR00152"/>
    </source>
</evidence>
<comment type="function">
    <text evidence="5">Catalyzes the phosphorylation of the 3'-hydroxyl group of dephosphocoenzyme A to form coenzyme A.</text>
</comment>
<dbReference type="Gene3D" id="3.40.50.300">
    <property type="entry name" value="P-loop containing nucleotide triphosphate hydrolases"/>
    <property type="match status" value="1"/>
</dbReference>
<dbReference type="PROSITE" id="PS51219">
    <property type="entry name" value="DPCK"/>
    <property type="match status" value="1"/>
</dbReference>
<dbReference type="UniPathway" id="UPA00241">
    <property type="reaction ID" value="UER00356"/>
</dbReference>
<sequence length="207" mass="22962">MTHHRRPGSRLRRPFIIGLTGSIGMGKSTAAAMFEREGVPVFDADSEVHRLQGPGGALVAAIETRFPGTTGPKGVDRQKLGAIVLGNKHELAALEAIIHPAVGKAQKCFLARHRARDVVVLDIPLLFEKGGWRRVGAIAVVSAPAWMQRRRVMRRRGMTAAKLKAIRRLQVPDRVKRSRADFIIETGRPKSETRRQIRFIASCFHAR</sequence>
<keyword evidence="3 5" id="KW-0067">ATP-binding</keyword>
<dbReference type="RefSeq" id="WP_052208646.1">
    <property type="nucleotide sequence ID" value="NZ_CP009122.1"/>
</dbReference>
<protein>
    <recommendedName>
        <fullName evidence="5 6">Dephospho-CoA kinase</fullName>
        <ecNumber evidence="5 6">2.7.1.24</ecNumber>
    </recommendedName>
    <alternativeName>
        <fullName evidence="5">Dephosphocoenzyme A kinase</fullName>
    </alternativeName>
</protein>
<dbReference type="HOGENOM" id="CLU_057180_3_0_5"/>
<comment type="similarity">
    <text evidence="1 5">Belongs to the CoaE family.</text>
</comment>
<proteinExistence type="inferred from homology"/>
<dbReference type="NCBIfam" id="TIGR00152">
    <property type="entry name" value="dephospho-CoA kinase"/>
    <property type="match status" value="1"/>
</dbReference>
<evidence type="ECO:0000256" key="3">
    <source>
        <dbReference type="ARBA" id="ARBA00022840"/>
    </source>
</evidence>
<dbReference type="SUPFAM" id="SSF52540">
    <property type="entry name" value="P-loop containing nucleoside triphosphate hydrolases"/>
    <property type="match status" value="1"/>
</dbReference>
<dbReference type="GO" id="GO:0005737">
    <property type="term" value="C:cytoplasm"/>
    <property type="evidence" value="ECO:0007669"/>
    <property type="project" value="UniProtKB-SubCell"/>
</dbReference>
<dbReference type="InterPro" id="IPR027417">
    <property type="entry name" value="P-loop_NTPase"/>
</dbReference>
<organism evidence="7 8">
    <name type="scientific">Sphingopyxis fribergensis</name>
    <dbReference type="NCBI Taxonomy" id="1515612"/>
    <lineage>
        <taxon>Bacteria</taxon>
        <taxon>Pseudomonadati</taxon>
        <taxon>Pseudomonadota</taxon>
        <taxon>Alphaproteobacteria</taxon>
        <taxon>Sphingomonadales</taxon>
        <taxon>Sphingomonadaceae</taxon>
        <taxon>Sphingopyxis</taxon>
    </lineage>
</organism>
<dbReference type="GO" id="GO:0015937">
    <property type="term" value="P:coenzyme A biosynthetic process"/>
    <property type="evidence" value="ECO:0007669"/>
    <property type="project" value="UniProtKB-UniRule"/>
</dbReference>
<keyword evidence="4 5" id="KW-0173">Coenzyme A biosynthesis</keyword>
<dbReference type="EC" id="2.7.1.24" evidence="5 6"/>
<gene>
    <name evidence="5 7" type="primary">coaE</name>
    <name evidence="7" type="ORF">SKP52_20810</name>
</gene>
<keyword evidence="8" id="KW-1185">Reference proteome</keyword>
<dbReference type="CDD" id="cd02022">
    <property type="entry name" value="DPCK"/>
    <property type="match status" value="1"/>
</dbReference>
<keyword evidence="5" id="KW-0808">Transferase</keyword>
<dbReference type="OrthoDB" id="9812943at2"/>
<comment type="subcellular location">
    <subcellularLocation>
        <location evidence="5">Cytoplasm</location>
    </subcellularLocation>
</comment>
<keyword evidence="2 5" id="KW-0547">Nucleotide-binding</keyword>
<evidence type="ECO:0000256" key="1">
    <source>
        <dbReference type="ARBA" id="ARBA00009018"/>
    </source>
</evidence>
<dbReference type="AlphaFoldDB" id="A0A0A7PLQ0"/>
<evidence type="ECO:0000313" key="7">
    <source>
        <dbReference type="EMBL" id="AJA11026.1"/>
    </source>
</evidence>
<name>A0A0A7PLQ0_9SPHN</name>
<evidence type="ECO:0000313" key="8">
    <source>
        <dbReference type="Proteomes" id="UP000030907"/>
    </source>
</evidence>